<dbReference type="InterPro" id="IPR002838">
    <property type="entry name" value="AIM24"/>
</dbReference>
<dbReference type="SUPFAM" id="SSF51219">
    <property type="entry name" value="TRAP-like"/>
    <property type="match status" value="1"/>
</dbReference>
<dbReference type="Pfam" id="PF01987">
    <property type="entry name" value="AIM24"/>
    <property type="match status" value="1"/>
</dbReference>
<accession>A0A1Y2BQJ7</accession>
<gene>
    <name evidence="2" type="ORF">BCR33DRAFT_855180</name>
</gene>
<comment type="similarity">
    <text evidence="1">Belongs to the AIM24 family.</text>
</comment>
<dbReference type="InterPro" id="IPR016031">
    <property type="entry name" value="Trp_RNA-bd_attenuator-like_dom"/>
</dbReference>
<dbReference type="OrthoDB" id="1705416at2759"/>
<comment type="caution">
    <text evidence="2">The sequence shown here is derived from an EMBL/GenBank/DDBJ whole genome shotgun (WGS) entry which is preliminary data.</text>
</comment>
<evidence type="ECO:0000256" key="1">
    <source>
        <dbReference type="RuleBase" id="RU363045"/>
    </source>
</evidence>
<dbReference type="EMBL" id="MCGO01000055">
    <property type="protein sequence ID" value="ORY36425.1"/>
    <property type="molecule type" value="Genomic_DNA"/>
</dbReference>
<evidence type="ECO:0000313" key="3">
    <source>
        <dbReference type="Proteomes" id="UP000193642"/>
    </source>
</evidence>
<dbReference type="Proteomes" id="UP000193642">
    <property type="component" value="Unassembled WGS sequence"/>
</dbReference>
<sequence>MRRFASVTREVPTAAAAAAALNPFFVQGSKAATRALGPRDVVFEAVDGSAASSSLVRVTLRPTSRFIAATGAAVAVSQGVESRLTTLTAPLETAVRLATAPFRPQLYFSEFWTAAHAGSVFLAPPRSASGEIGILRLGEPDGREVVVKREAFLAVAGDDVVVKTELNADGLSTYRIFNTGTLAIASPAGALHRISLAVNEEILVDPDMLVAWDAGIHVKQTVNENNAPLEPAPRFQAGTAGEQVSAEWQQRFAKAGQLIVESAKYIGRLVLWKGKNAAAWSKGMYRLKGPGDFYLASRRRPTLSWLKHVPPAIFRIPKSAAK</sequence>
<comment type="subcellular location">
    <subcellularLocation>
        <location evidence="1">Mitochondrion</location>
    </subcellularLocation>
</comment>
<organism evidence="2 3">
    <name type="scientific">Rhizoclosmatium globosum</name>
    <dbReference type="NCBI Taxonomy" id="329046"/>
    <lineage>
        <taxon>Eukaryota</taxon>
        <taxon>Fungi</taxon>
        <taxon>Fungi incertae sedis</taxon>
        <taxon>Chytridiomycota</taxon>
        <taxon>Chytridiomycota incertae sedis</taxon>
        <taxon>Chytridiomycetes</taxon>
        <taxon>Chytridiales</taxon>
        <taxon>Chytriomycetaceae</taxon>
        <taxon>Rhizoclosmatium</taxon>
    </lineage>
</organism>
<name>A0A1Y2BQJ7_9FUNG</name>
<dbReference type="InterPro" id="IPR036983">
    <property type="entry name" value="AIM24_sf"/>
</dbReference>
<dbReference type="AlphaFoldDB" id="A0A1Y2BQJ7"/>
<keyword evidence="3" id="KW-1185">Reference proteome</keyword>
<dbReference type="GO" id="GO:0005739">
    <property type="term" value="C:mitochondrion"/>
    <property type="evidence" value="ECO:0007669"/>
    <property type="project" value="UniProtKB-SubCell"/>
</dbReference>
<protein>
    <recommendedName>
        <fullName evidence="1">Altered inheritance of mitochondria protein 24, mitochondrial</fullName>
    </recommendedName>
</protein>
<dbReference type="STRING" id="329046.A0A1Y2BQJ7"/>
<evidence type="ECO:0000313" key="2">
    <source>
        <dbReference type="EMBL" id="ORY36425.1"/>
    </source>
</evidence>
<dbReference type="Gene3D" id="3.60.160.10">
    <property type="entry name" value="Mitochondrial biogenesis AIM24"/>
    <property type="match status" value="1"/>
</dbReference>
<keyword evidence="1" id="KW-0496">Mitochondrion</keyword>
<proteinExistence type="inferred from homology"/>
<reference evidence="2 3" key="1">
    <citation type="submission" date="2016-07" db="EMBL/GenBank/DDBJ databases">
        <title>Pervasive Adenine N6-methylation of Active Genes in Fungi.</title>
        <authorList>
            <consortium name="DOE Joint Genome Institute"/>
            <person name="Mondo S.J."/>
            <person name="Dannebaum R.O."/>
            <person name="Kuo R.C."/>
            <person name="Labutti K."/>
            <person name="Haridas S."/>
            <person name="Kuo A."/>
            <person name="Salamov A."/>
            <person name="Ahrendt S.R."/>
            <person name="Lipzen A."/>
            <person name="Sullivan W."/>
            <person name="Andreopoulos W.B."/>
            <person name="Clum A."/>
            <person name="Lindquist E."/>
            <person name="Daum C."/>
            <person name="Ramamoorthy G.K."/>
            <person name="Gryganskyi A."/>
            <person name="Culley D."/>
            <person name="Magnuson J.K."/>
            <person name="James T.Y."/>
            <person name="O'Malley M.A."/>
            <person name="Stajich J.E."/>
            <person name="Spatafora J.W."/>
            <person name="Visel A."/>
            <person name="Grigoriev I.V."/>
        </authorList>
    </citation>
    <scope>NUCLEOTIDE SEQUENCE [LARGE SCALE GENOMIC DNA]</scope>
    <source>
        <strain evidence="2 3">JEL800</strain>
    </source>
</reference>